<dbReference type="PROSITE" id="PS50977">
    <property type="entry name" value="HTH_TETR_2"/>
    <property type="match status" value="1"/>
</dbReference>
<dbReference type="InterPro" id="IPR036271">
    <property type="entry name" value="Tet_transcr_reg_TetR-rel_C_sf"/>
</dbReference>
<dbReference type="InterPro" id="IPR009057">
    <property type="entry name" value="Homeodomain-like_sf"/>
</dbReference>
<name>A0A9X3PGG5_9ACTN</name>
<dbReference type="GO" id="GO:0003700">
    <property type="term" value="F:DNA-binding transcription factor activity"/>
    <property type="evidence" value="ECO:0007669"/>
    <property type="project" value="TreeGrafter"/>
</dbReference>
<evidence type="ECO:0000313" key="6">
    <source>
        <dbReference type="EMBL" id="MDA1383704.1"/>
    </source>
</evidence>
<dbReference type="InterPro" id="IPR001647">
    <property type="entry name" value="HTH_TetR"/>
</dbReference>
<keyword evidence="2 4" id="KW-0238">DNA-binding</keyword>
<dbReference type="AlphaFoldDB" id="A0A9X3PGG5"/>
<dbReference type="Proteomes" id="UP001183604">
    <property type="component" value="Unassembled WGS sequence"/>
</dbReference>
<evidence type="ECO:0000313" key="7">
    <source>
        <dbReference type="EMBL" id="MDR7341305.1"/>
    </source>
</evidence>
<feature type="DNA-binding region" description="H-T-H motif" evidence="4">
    <location>
        <begin position="41"/>
        <end position="60"/>
    </location>
</feature>
<reference evidence="6" key="1">
    <citation type="submission" date="2022-12" db="EMBL/GenBank/DDBJ databases">
        <title>Gycomyces niveus sp.nov., a novel actinomycete isolated from soil in Shouguang.</title>
        <authorList>
            <person name="Yang X."/>
        </authorList>
    </citation>
    <scope>NUCLEOTIDE SEQUENCE</scope>
    <source>
        <strain evidence="6">DSM 44724</strain>
    </source>
</reference>
<dbReference type="Proteomes" id="UP001145799">
    <property type="component" value="Unassembled WGS sequence"/>
</dbReference>
<comment type="caution">
    <text evidence="6">The sequence shown here is derived from an EMBL/GenBank/DDBJ whole genome shotgun (WGS) entry which is preliminary data.</text>
</comment>
<gene>
    <name evidence="7" type="ORF">J2S69_005024</name>
    <name evidence="6" type="ORF">O2L01_01810</name>
</gene>
<evidence type="ECO:0000256" key="1">
    <source>
        <dbReference type="ARBA" id="ARBA00023015"/>
    </source>
</evidence>
<evidence type="ECO:0000313" key="8">
    <source>
        <dbReference type="Proteomes" id="UP001145799"/>
    </source>
</evidence>
<dbReference type="PANTHER" id="PTHR30055:SF234">
    <property type="entry name" value="HTH-TYPE TRANSCRIPTIONAL REGULATOR BETI"/>
    <property type="match status" value="1"/>
</dbReference>
<dbReference type="PANTHER" id="PTHR30055">
    <property type="entry name" value="HTH-TYPE TRANSCRIPTIONAL REGULATOR RUTR"/>
    <property type="match status" value="1"/>
</dbReference>
<evidence type="ECO:0000256" key="4">
    <source>
        <dbReference type="PROSITE-ProRule" id="PRU00335"/>
    </source>
</evidence>
<reference evidence="7 9" key="2">
    <citation type="submission" date="2023-07" db="EMBL/GenBank/DDBJ databases">
        <title>Sequencing the genomes of 1000 actinobacteria strains.</title>
        <authorList>
            <person name="Klenk H.-P."/>
        </authorList>
    </citation>
    <scope>NUCLEOTIDE SEQUENCE [LARGE SCALE GENOMIC DNA]</scope>
    <source>
        <strain evidence="7 9">DSM 44724</strain>
    </source>
</reference>
<dbReference type="PRINTS" id="PR00455">
    <property type="entry name" value="HTHTETR"/>
</dbReference>
<dbReference type="Pfam" id="PF00440">
    <property type="entry name" value="TetR_N"/>
    <property type="match status" value="1"/>
</dbReference>
<dbReference type="EMBL" id="JAVDYD010000001">
    <property type="protein sequence ID" value="MDR7341305.1"/>
    <property type="molecule type" value="Genomic_DNA"/>
</dbReference>
<proteinExistence type="predicted"/>
<keyword evidence="9" id="KW-1185">Reference proteome</keyword>
<dbReference type="InterPro" id="IPR049445">
    <property type="entry name" value="TetR_SbtR-like_C"/>
</dbReference>
<dbReference type="SUPFAM" id="SSF48498">
    <property type="entry name" value="Tetracyclin repressor-like, C-terminal domain"/>
    <property type="match status" value="1"/>
</dbReference>
<organism evidence="6 8">
    <name type="scientific">Glycomyces lechevalierae</name>
    <dbReference type="NCBI Taxonomy" id="256034"/>
    <lineage>
        <taxon>Bacteria</taxon>
        <taxon>Bacillati</taxon>
        <taxon>Actinomycetota</taxon>
        <taxon>Actinomycetes</taxon>
        <taxon>Glycomycetales</taxon>
        <taxon>Glycomycetaceae</taxon>
        <taxon>Glycomyces</taxon>
    </lineage>
</organism>
<sequence>MTRDGLPPNGERPVRADARRNRARILEAAEAVFAEQGASAATDVVAARAGVAIGTVFRHFPTKPDLLKAVVMNLLDRLVAKADAMVRDPDVHALFEFCGLVMSASAAHRAVFDRLAETGVQVRVADALERLRPSIEVLLARARDGGAVRADLQADELIPLLAAICQEAIAADWSEEFRARALELFFDGLRPKGNG</sequence>
<accession>A0A9X3PGG5</accession>
<protein>
    <submittedName>
        <fullName evidence="7">AcrR family transcriptional regulator</fullName>
    </submittedName>
    <submittedName>
        <fullName evidence="6">Helix-turn-helix domain containing protein</fullName>
    </submittedName>
</protein>
<dbReference type="EMBL" id="JAPZVQ010000001">
    <property type="protein sequence ID" value="MDA1383704.1"/>
    <property type="molecule type" value="Genomic_DNA"/>
</dbReference>
<evidence type="ECO:0000259" key="5">
    <source>
        <dbReference type="PROSITE" id="PS50977"/>
    </source>
</evidence>
<feature type="domain" description="HTH tetR-type" evidence="5">
    <location>
        <begin position="19"/>
        <end position="78"/>
    </location>
</feature>
<evidence type="ECO:0000313" key="9">
    <source>
        <dbReference type="Proteomes" id="UP001183604"/>
    </source>
</evidence>
<dbReference type="SUPFAM" id="SSF46689">
    <property type="entry name" value="Homeodomain-like"/>
    <property type="match status" value="1"/>
</dbReference>
<dbReference type="Pfam" id="PF21597">
    <property type="entry name" value="TetR_C_43"/>
    <property type="match status" value="1"/>
</dbReference>
<evidence type="ECO:0000256" key="2">
    <source>
        <dbReference type="ARBA" id="ARBA00023125"/>
    </source>
</evidence>
<dbReference type="GO" id="GO:0000976">
    <property type="term" value="F:transcription cis-regulatory region binding"/>
    <property type="evidence" value="ECO:0007669"/>
    <property type="project" value="TreeGrafter"/>
</dbReference>
<dbReference type="RefSeq" id="WP_270119864.1">
    <property type="nucleotide sequence ID" value="NZ_BAAAOM010000001.1"/>
</dbReference>
<keyword evidence="1" id="KW-0805">Transcription regulation</keyword>
<keyword evidence="3" id="KW-0804">Transcription</keyword>
<dbReference type="Gene3D" id="1.10.357.10">
    <property type="entry name" value="Tetracycline Repressor, domain 2"/>
    <property type="match status" value="1"/>
</dbReference>
<evidence type="ECO:0000256" key="3">
    <source>
        <dbReference type="ARBA" id="ARBA00023163"/>
    </source>
</evidence>
<dbReference type="InterPro" id="IPR050109">
    <property type="entry name" value="HTH-type_TetR-like_transc_reg"/>
</dbReference>